<dbReference type="Proteomes" id="UP000298390">
    <property type="component" value="Unassembled WGS sequence"/>
</dbReference>
<gene>
    <name evidence="1" type="ORF">EVJ58_g7050</name>
</gene>
<reference evidence="1 2" key="1">
    <citation type="submission" date="2019-01" db="EMBL/GenBank/DDBJ databases">
        <title>Genome sequencing of the rare red list fungi Fomitopsis rosea.</title>
        <authorList>
            <person name="Buettner E."/>
            <person name="Kellner H."/>
        </authorList>
    </citation>
    <scope>NUCLEOTIDE SEQUENCE [LARGE SCALE GENOMIC DNA]</scope>
    <source>
        <strain evidence="1 2">DSM 105464</strain>
    </source>
</reference>
<sequence length="378" mass="42644">MGYGKVEPTRRAVAAELGAARDANFLAFCESFALSRGLLLLDRSADPGYRSELYTFLCNESARGSIKLGNKPIAEFISLCSGRLKDQMPAELRAALKHRKQEAESRRDEKRRIVVDLGLQQKSNESRLAALEASATLYFLEQLSDEDCYPPRGFFMCETRKSQAGWTKWVYERKLPDSRLVRRTMRLEVRRKLKLIVPKDKNVIIRDKESGEIVLIVRRNLCSDAEILADTDNTVIFDCSLKRNIRLEDPGKLVLAGYSAGSRSSPAFDYARNIEAKKLSEEFVRSHHMAVSSRFSLFHQLMRGVLPDEVLQDYEKWIEENGFPRMDAQGAIPVDEDGRGEFYVEKGGKTITFHGAKLAPPAGVAGVNYARQAPTLML</sequence>
<proteinExistence type="predicted"/>
<accession>A0A4Y9Y4J5</accession>
<dbReference type="EMBL" id="SEKV01000432">
    <property type="protein sequence ID" value="TFY57386.1"/>
    <property type="molecule type" value="Genomic_DNA"/>
</dbReference>
<protein>
    <submittedName>
        <fullName evidence="1">Uncharacterized protein</fullName>
    </submittedName>
</protein>
<organism evidence="1 2">
    <name type="scientific">Rhodofomes roseus</name>
    <dbReference type="NCBI Taxonomy" id="34475"/>
    <lineage>
        <taxon>Eukaryota</taxon>
        <taxon>Fungi</taxon>
        <taxon>Dikarya</taxon>
        <taxon>Basidiomycota</taxon>
        <taxon>Agaricomycotina</taxon>
        <taxon>Agaricomycetes</taxon>
        <taxon>Polyporales</taxon>
        <taxon>Rhodofomes</taxon>
    </lineage>
</organism>
<comment type="caution">
    <text evidence="1">The sequence shown here is derived from an EMBL/GenBank/DDBJ whole genome shotgun (WGS) entry which is preliminary data.</text>
</comment>
<dbReference type="STRING" id="34475.A0A4Y9Y4J5"/>
<name>A0A4Y9Y4J5_9APHY</name>
<evidence type="ECO:0000313" key="1">
    <source>
        <dbReference type="EMBL" id="TFY57386.1"/>
    </source>
</evidence>
<evidence type="ECO:0000313" key="2">
    <source>
        <dbReference type="Proteomes" id="UP000298390"/>
    </source>
</evidence>
<dbReference type="AlphaFoldDB" id="A0A4Y9Y4J5"/>